<dbReference type="Pfam" id="PF01863">
    <property type="entry name" value="YgjP-like"/>
    <property type="match status" value="1"/>
</dbReference>
<evidence type="ECO:0000259" key="1">
    <source>
        <dbReference type="Pfam" id="PF01863"/>
    </source>
</evidence>
<dbReference type="PANTHER" id="PTHR30399:SF1">
    <property type="entry name" value="UTP PYROPHOSPHATASE"/>
    <property type="match status" value="1"/>
</dbReference>
<gene>
    <name evidence="2" type="ORF">A2W32_02150</name>
</gene>
<reference evidence="2 3" key="1">
    <citation type="journal article" date="2016" name="Nat. Commun.">
        <title>Thousands of microbial genomes shed light on interconnected biogeochemical processes in an aquifer system.</title>
        <authorList>
            <person name="Anantharaman K."/>
            <person name="Brown C.T."/>
            <person name="Hug L.A."/>
            <person name="Sharon I."/>
            <person name="Castelle C.J."/>
            <person name="Probst A.J."/>
            <person name="Thomas B.C."/>
            <person name="Singh A."/>
            <person name="Wilkins M.J."/>
            <person name="Karaoz U."/>
            <person name="Brodie E.L."/>
            <person name="Williams K.H."/>
            <person name="Hubbard S.S."/>
            <person name="Banfield J.F."/>
        </authorList>
    </citation>
    <scope>NUCLEOTIDE SEQUENCE [LARGE SCALE GENOMIC DNA]</scope>
</reference>
<evidence type="ECO:0000313" key="2">
    <source>
        <dbReference type="EMBL" id="OGC51382.1"/>
    </source>
</evidence>
<protein>
    <recommendedName>
        <fullName evidence="1">YgjP-like metallopeptidase domain-containing protein</fullName>
    </recommendedName>
</protein>
<feature type="domain" description="YgjP-like metallopeptidase" evidence="1">
    <location>
        <begin position="6"/>
        <end position="150"/>
    </location>
</feature>
<dbReference type="PANTHER" id="PTHR30399">
    <property type="entry name" value="UNCHARACTERIZED PROTEIN YGJP"/>
    <property type="match status" value="1"/>
</dbReference>
<dbReference type="EMBL" id="MEUT01000022">
    <property type="protein sequence ID" value="OGC51382.1"/>
    <property type="molecule type" value="Genomic_DNA"/>
</dbReference>
<evidence type="ECO:0000313" key="3">
    <source>
        <dbReference type="Proteomes" id="UP000177371"/>
    </source>
</evidence>
<dbReference type="CDD" id="cd07344">
    <property type="entry name" value="M48_yhfN_like"/>
    <property type="match status" value="1"/>
</dbReference>
<dbReference type="AlphaFoldDB" id="A0A1F4V2J8"/>
<dbReference type="STRING" id="1802610.A2W32_02150"/>
<accession>A0A1F4V2J8</accession>
<comment type="caution">
    <text evidence="2">The sequence shown here is derived from an EMBL/GenBank/DDBJ whole genome shotgun (WGS) entry which is preliminary data.</text>
</comment>
<name>A0A1F4V2J8_UNCKA</name>
<dbReference type="InterPro" id="IPR053136">
    <property type="entry name" value="UTP_pyrophosphatase-like"/>
</dbReference>
<dbReference type="Proteomes" id="UP000177371">
    <property type="component" value="Unassembled WGS sequence"/>
</dbReference>
<sequence length="161" mass="19496">MNSLLKIPYLGKEYPAVFVDNSELIIKFDDNNFYFNNNHYHKINGYLNNWYIRRANELIIPRVHHLANRYTFKINIIRLKNTKSRWGSCSHTNNIYINWHLIKAPKEVIDYVIIHELVHTDVKGHSRNFWRNVESYIPDYKQHENWLKENSQKILTIKLTK</sequence>
<dbReference type="Gene3D" id="3.30.2010.10">
    <property type="entry name" value="Metalloproteases ('zincins'), catalytic domain"/>
    <property type="match status" value="1"/>
</dbReference>
<dbReference type="InterPro" id="IPR002725">
    <property type="entry name" value="YgjP-like_metallopeptidase"/>
</dbReference>
<proteinExistence type="predicted"/>
<organism evidence="2 3">
    <name type="scientific">candidate division WWE3 bacterium RBG_16_37_10</name>
    <dbReference type="NCBI Taxonomy" id="1802610"/>
    <lineage>
        <taxon>Bacteria</taxon>
        <taxon>Katanobacteria</taxon>
    </lineage>
</organism>